<dbReference type="EMBL" id="JAGIZB010000007">
    <property type="protein sequence ID" value="MBP0444920.1"/>
    <property type="molecule type" value="Genomic_DNA"/>
</dbReference>
<dbReference type="Proteomes" id="UP000681594">
    <property type="component" value="Unassembled WGS sequence"/>
</dbReference>
<evidence type="ECO:0000313" key="1">
    <source>
        <dbReference type="EMBL" id="MBP0444920.1"/>
    </source>
</evidence>
<gene>
    <name evidence="1" type="ORF">J8J14_09000</name>
</gene>
<name>A0ABS4AD31_9PROT</name>
<comment type="caution">
    <text evidence="1">The sequence shown here is derived from an EMBL/GenBank/DDBJ whole genome shotgun (WGS) entry which is preliminary data.</text>
</comment>
<sequence length="521" mass="58755">MPTTIDAIRRNIYESNSDKSVQITTIAALNLVTQINNIRSKEASTLVNPAECLMLGADHYVLARQDDSAITPHLTRLQSGTDNFNDNWASIRNLLHQLTSLKRAWTFCESIVSTRFDYYLFARPDLLYLDEIRFLQIAEKFRGSGNIALPAWHHWGGGLNDRFAFTDGLAAEHYANRLDLLDEFNAQNGLSPERLLGYAVGKGDCRISELPVRAQRVRADGAIRDENFELKRRNLPHDGSRILFTPEGVTIIPEARVAPVPFYNSRGIPASISRNQLVGQQTPATGSETHQLRKMEHEGLPRVSGLSGPPTEAVIQRLGAGSNTRRFLNIGPNRVTLNIQQETPTPNREPSSPNVQSYDISADEFFATTDPCEVLAGCIDLAHIKAQNHSEFVLRMIINIEQYCSSNSKIIFTDVVPINFEMTERARNMRARKDQTLARACTGDLWRLVPLLRRERPDLCIQVANCRPTGLVVISNLDPSSRKLRDDYIKTAHRLMFNHPSEDEFWAYIETLELFEATQVC</sequence>
<accession>A0ABS4AD31</accession>
<evidence type="ECO:0000313" key="2">
    <source>
        <dbReference type="Proteomes" id="UP000681594"/>
    </source>
</evidence>
<protein>
    <submittedName>
        <fullName evidence="1">Uncharacterized protein</fullName>
    </submittedName>
</protein>
<dbReference type="RefSeq" id="WP_209379173.1">
    <property type="nucleotide sequence ID" value="NZ_JAGIZB010000007.1"/>
</dbReference>
<reference evidence="1 2" key="1">
    <citation type="submission" date="2021-03" db="EMBL/GenBank/DDBJ databases">
        <authorList>
            <person name="So Y."/>
        </authorList>
    </citation>
    <scope>NUCLEOTIDE SEQUENCE [LARGE SCALE GENOMIC DNA]</scope>
    <source>
        <strain evidence="1 2">SSH11</strain>
    </source>
</reference>
<organism evidence="1 2">
    <name type="scientific">Pararoseomonas baculiformis</name>
    <dbReference type="NCBI Taxonomy" id="2820812"/>
    <lineage>
        <taxon>Bacteria</taxon>
        <taxon>Pseudomonadati</taxon>
        <taxon>Pseudomonadota</taxon>
        <taxon>Alphaproteobacteria</taxon>
        <taxon>Acetobacterales</taxon>
        <taxon>Acetobacteraceae</taxon>
        <taxon>Pararoseomonas</taxon>
    </lineage>
</organism>
<proteinExistence type="predicted"/>
<keyword evidence="2" id="KW-1185">Reference proteome</keyword>